<dbReference type="PANTHER" id="PTHR33202:SF2">
    <property type="entry name" value="FERRIC UPTAKE REGULATION PROTEIN"/>
    <property type="match status" value="1"/>
</dbReference>
<keyword evidence="8" id="KW-0862">Zinc</keyword>
<evidence type="ECO:0000256" key="3">
    <source>
        <dbReference type="ARBA" id="ARBA00011738"/>
    </source>
</evidence>
<dbReference type="PANTHER" id="PTHR33202">
    <property type="entry name" value="ZINC UPTAKE REGULATION PROTEIN"/>
    <property type="match status" value="1"/>
</dbReference>
<gene>
    <name evidence="12" type="ORF">E3V97_21860</name>
</gene>
<evidence type="ECO:0000256" key="4">
    <source>
        <dbReference type="ARBA" id="ARBA00020910"/>
    </source>
</evidence>
<keyword evidence="7" id="KW-0479">Metal-binding</keyword>
<dbReference type="InterPro" id="IPR036388">
    <property type="entry name" value="WH-like_DNA-bd_sf"/>
</dbReference>
<evidence type="ECO:0000256" key="10">
    <source>
        <dbReference type="ARBA" id="ARBA00023125"/>
    </source>
</evidence>
<evidence type="ECO:0000313" key="13">
    <source>
        <dbReference type="Proteomes" id="UP000297429"/>
    </source>
</evidence>
<keyword evidence="13" id="KW-1185">Reference proteome</keyword>
<evidence type="ECO:0000256" key="6">
    <source>
        <dbReference type="ARBA" id="ARBA00022491"/>
    </source>
</evidence>
<dbReference type="Proteomes" id="UP000297429">
    <property type="component" value="Unassembled WGS sequence"/>
</dbReference>
<keyword evidence="11" id="KW-0804">Transcription</keyword>
<dbReference type="Pfam" id="PF01475">
    <property type="entry name" value="FUR"/>
    <property type="match status" value="1"/>
</dbReference>
<dbReference type="InterPro" id="IPR036390">
    <property type="entry name" value="WH_DNA-bd_sf"/>
</dbReference>
<reference evidence="12 13" key="1">
    <citation type="submission" date="2019-03" db="EMBL/GenBank/DDBJ databases">
        <authorList>
            <person name="He R.-H."/>
        </authorList>
    </citation>
    <scope>NUCLEOTIDE SEQUENCE [LARGE SCALE GENOMIC DNA]</scope>
    <source>
        <strain evidence="12 13">DSM 19624</strain>
    </source>
</reference>
<sequence>MCLDTLLKIYRMNTGEKTLAEMSEILEAYLIKNNYRKTPERFSILEAIYYFNKRFDAEILYIDMINKKYRVSRATIYNTLEILVACNLIVELHFNKNMAEYEHATRKGEHCHIVCLDCHEVMDINEEFPRLSAEEKQVPRFGFEIQQQVLNIFGKCMSHANGFCDKKSRDLKMPLA</sequence>
<evidence type="ECO:0000256" key="5">
    <source>
        <dbReference type="ARBA" id="ARBA00022490"/>
    </source>
</evidence>
<comment type="similarity">
    <text evidence="2">Belongs to the Fur family.</text>
</comment>
<dbReference type="SUPFAM" id="SSF46785">
    <property type="entry name" value="Winged helix' DNA-binding domain"/>
    <property type="match status" value="1"/>
</dbReference>
<dbReference type="InterPro" id="IPR002481">
    <property type="entry name" value="FUR"/>
</dbReference>
<dbReference type="Gene3D" id="3.30.1490.190">
    <property type="match status" value="1"/>
</dbReference>
<keyword evidence="10" id="KW-0238">DNA-binding</keyword>
<evidence type="ECO:0000256" key="2">
    <source>
        <dbReference type="ARBA" id="ARBA00007957"/>
    </source>
</evidence>
<evidence type="ECO:0000313" key="12">
    <source>
        <dbReference type="EMBL" id="TFB28769.1"/>
    </source>
</evidence>
<comment type="subcellular location">
    <subcellularLocation>
        <location evidence="1">Cytoplasm</location>
    </subcellularLocation>
</comment>
<evidence type="ECO:0000256" key="8">
    <source>
        <dbReference type="ARBA" id="ARBA00022833"/>
    </source>
</evidence>
<dbReference type="EMBL" id="SOPX01000005">
    <property type="protein sequence ID" value="TFB28769.1"/>
    <property type="molecule type" value="Genomic_DNA"/>
</dbReference>
<accession>A0ABY2HLE0</accession>
<keyword evidence="5" id="KW-0963">Cytoplasm</keyword>
<proteinExistence type="inferred from homology"/>
<protein>
    <recommendedName>
        <fullName evidence="4">Ferric uptake regulation protein</fullName>
    </recommendedName>
</protein>
<evidence type="ECO:0000256" key="9">
    <source>
        <dbReference type="ARBA" id="ARBA00023015"/>
    </source>
</evidence>
<dbReference type="InterPro" id="IPR043135">
    <property type="entry name" value="Fur_C"/>
</dbReference>
<comment type="caution">
    <text evidence="12">The sequence shown here is derived from an EMBL/GenBank/DDBJ whole genome shotgun (WGS) entry which is preliminary data.</text>
</comment>
<name>A0ABY2HLE0_9SPHI</name>
<evidence type="ECO:0000256" key="7">
    <source>
        <dbReference type="ARBA" id="ARBA00022723"/>
    </source>
</evidence>
<dbReference type="Gene3D" id="1.10.10.10">
    <property type="entry name" value="Winged helix-like DNA-binding domain superfamily/Winged helix DNA-binding domain"/>
    <property type="match status" value="1"/>
</dbReference>
<keyword evidence="9" id="KW-0805">Transcription regulation</keyword>
<evidence type="ECO:0000256" key="11">
    <source>
        <dbReference type="ARBA" id="ARBA00023163"/>
    </source>
</evidence>
<keyword evidence="6" id="KW-0678">Repressor</keyword>
<comment type="subunit">
    <text evidence="3">Homodimer.</text>
</comment>
<dbReference type="CDD" id="cd07153">
    <property type="entry name" value="Fur_like"/>
    <property type="match status" value="1"/>
</dbReference>
<evidence type="ECO:0000256" key="1">
    <source>
        <dbReference type="ARBA" id="ARBA00004496"/>
    </source>
</evidence>
<organism evidence="12 13">
    <name type="scientific">Pedobacter alluvionis</name>
    <dbReference type="NCBI Taxonomy" id="475253"/>
    <lineage>
        <taxon>Bacteria</taxon>
        <taxon>Pseudomonadati</taxon>
        <taxon>Bacteroidota</taxon>
        <taxon>Sphingobacteriia</taxon>
        <taxon>Sphingobacteriales</taxon>
        <taxon>Sphingobacteriaceae</taxon>
        <taxon>Pedobacter</taxon>
    </lineage>
</organism>